<feature type="compositionally biased region" description="Basic residues" evidence="1">
    <location>
        <begin position="112"/>
        <end position="122"/>
    </location>
</feature>
<gene>
    <name evidence="2" type="ORF">QJ522_10680</name>
</gene>
<dbReference type="Proteomes" id="UP001431776">
    <property type="component" value="Unassembled WGS sequence"/>
</dbReference>
<reference evidence="2" key="1">
    <citation type="submission" date="2023-05" db="EMBL/GenBank/DDBJ databases">
        <title>Anaerotaeda fermentans gen. nov., sp. nov., a novel anaerobic planctomycete of the new family within the order Sedimentisphaerales isolated from Taman Peninsula, Russia.</title>
        <authorList>
            <person name="Khomyakova M.A."/>
            <person name="Merkel A.Y."/>
            <person name="Slobodkin A.I."/>
        </authorList>
    </citation>
    <scope>NUCLEOTIDE SEQUENCE</scope>
    <source>
        <strain evidence="2">M17dextr</strain>
    </source>
</reference>
<dbReference type="AlphaFoldDB" id="A0AAW6TVW0"/>
<feature type="region of interest" description="Disordered" evidence="1">
    <location>
        <begin position="66"/>
        <end position="145"/>
    </location>
</feature>
<name>A0AAW6TVW0_9BACT</name>
<keyword evidence="3" id="KW-1185">Reference proteome</keyword>
<feature type="compositionally biased region" description="Polar residues" evidence="1">
    <location>
        <begin position="94"/>
        <end position="104"/>
    </location>
</feature>
<sequence>MNRQGIIARFGRAFKYILDPNADLMSPSQAARLAEAERHRNELEGKLDASEKACREKDTLIAQLREQLGAKAEQSPSTPAQKPSSPRRRRNARKTSPQAKTTETADAPAKPARTRKRSRPRKSGPNTGRPQTKDRPKSPDDGPKA</sequence>
<evidence type="ECO:0000313" key="2">
    <source>
        <dbReference type="EMBL" id="MDI6449507.1"/>
    </source>
</evidence>
<evidence type="ECO:0000256" key="1">
    <source>
        <dbReference type="SAM" id="MobiDB-lite"/>
    </source>
</evidence>
<feature type="compositionally biased region" description="Basic and acidic residues" evidence="1">
    <location>
        <begin position="131"/>
        <end position="145"/>
    </location>
</feature>
<accession>A0AAW6TVW0</accession>
<proteinExistence type="predicted"/>
<comment type="caution">
    <text evidence="2">The sequence shown here is derived from an EMBL/GenBank/DDBJ whole genome shotgun (WGS) entry which is preliminary data.</text>
</comment>
<dbReference type="RefSeq" id="WP_349244916.1">
    <property type="nucleotide sequence ID" value="NZ_JASCXX010000011.1"/>
</dbReference>
<organism evidence="2 3">
    <name type="scientific">Anaerobaca lacustris</name>
    <dbReference type="NCBI Taxonomy" id="3044600"/>
    <lineage>
        <taxon>Bacteria</taxon>
        <taxon>Pseudomonadati</taxon>
        <taxon>Planctomycetota</taxon>
        <taxon>Phycisphaerae</taxon>
        <taxon>Sedimentisphaerales</taxon>
        <taxon>Anaerobacaceae</taxon>
        <taxon>Anaerobaca</taxon>
    </lineage>
</organism>
<dbReference type="EMBL" id="JASCXX010000011">
    <property type="protein sequence ID" value="MDI6449507.1"/>
    <property type="molecule type" value="Genomic_DNA"/>
</dbReference>
<feature type="region of interest" description="Disordered" evidence="1">
    <location>
        <begin position="33"/>
        <end position="54"/>
    </location>
</feature>
<evidence type="ECO:0000313" key="3">
    <source>
        <dbReference type="Proteomes" id="UP001431776"/>
    </source>
</evidence>
<feature type="compositionally biased region" description="Basic and acidic residues" evidence="1">
    <location>
        <begin position="34"/>
        <end position="54"/>
    </location>
</feature>
<feature type="compositionally biased region" description="Polar residues" evidence="1">
    <location>
        <begin position="74"/>
        <end position="84"/>
    </location>
</feature>
<protein>
    <submittedName>
        <fullName evidence="2">Uncharacterized protein</fullName>
    </submittedName>
</protein>